<keyword evidence="3" id="KW-0963">Cytoplasm</keyword>
<comment type="caution">
    <text evidence="10">The sequence shown here is derived from an EMBL/GenBank/DDBJ whole genome shotgun (WGS) entry which is preliminary data.</text>
</comment>
<dbReference type="SUPFAM" id="SSF51161">
    <property type="entry name" value="Trimeric LpxA-like enzymes"/>
    <property type="match status" value="1"/>
</dbReference>
<dbReference type="PANTHER" id="PTHR45989">
    <property type="entry name" value="TRANSLATION INITIATION FACTOR EIF-2B SUBUNIT GAMMA"/>
    <property type="match status" value="1"/>
</dbReference>
<dbReference type="PANTHER" id="PTHR45989:SF1">
    <property type="entry name" value="TRANSLATION INITIATION FACTOR EIF-2B SUBUNIT GAMMA"/>
    <property type="match status" value="1"/>
</dbReference>
<dbReference type="GO" id="GO:0002183">
    <property type="term" value="P:cytoplasmic translational initiation"/>
    <property type="evidence" value="ECO:0007669"/>
    <property type="project" value="TreeGrafter"/>
</dbReference>
<protein>
    <recommendedName>
        <fullName evidence="6">Translation initiation factor eIF2B subunit gamma</fullName>
    </recommendedName>
    <alternativeName>
        <fullName evidence="7">eIF2B GDP-GTP exchange factor subunit gamma</fullName>
    </alternativeName>
</protein>
<dbReference type="InterPro" id="IPR029044">
    <property type="entry name" value="Nucleotide-diphossugar_trans"/>
</dbReference>
<evidence type="ECO:0000256" key="5">
    <source>
        <dbReference type="ARBA" id="ARBA00022917"/>
    </source>
</evidence>
<accession>A0A9W9GSU7</accession>
<dbReference type="RefSeq" id="XP_056519826.1">
    <property type="nucleotide sequence ID" value="XM_056666230.1"/>
</dbReference>
<evidence type="ECO:0000256" key="3">
    <source>
        <dbReference type="ARBA" id="ARBA00022490"/>
    </source>
</evidence>
<keyword evidence="4" id="KW-0396">Initiation factor</keyword>
<comment type="subcellular location">
    <subcellularLocation>
        <location evidence="1">Cytoplasm</location>
        <location evidence="1">Cytosol</location>
    </subcellularLocation>
</comment>
<evidence type="ECO:0000313" key="11">
    <source>
        <dbReference type="Proteomes" id="UP001149079"/>
    </source>
</evidence>
<dbReference type="GeneID" id="81405400"/>
<reference evidence="10" key="1">
    <citation type="submission" date="2022-11" db="EMBL/GenBank/DDBJ databases">
        <authorList>
            <person name="Petersen C."/>
        </authorList>
    </citation>
    <scope>NUCLEOTIDE SEQUENCE</scope>
    <source>
        <strain evidence="10">IBT 22155</strain>
    </source>
</reference>
<dbReference type="InterPro" id="IPR051960">
    <property type="entry name" value="eIF2B_gamma"/>
</dbReference>
<evidence type="ECO:0000313" key="10">
    <source>
        <dbReference type="EMBL" id="KAJ5129447.1"/>
    </source>
</evidence>
<dbReference type="Gene3D" id="3.90.550.10">
    <property type="entry name" value="Spore Coat Polysaccharide Biosynthesis Protein SpsA, Chain A"/>
    <property type="match status" value="1"/>
</dbReference>
<reference evidence="10" key="2">
    <citation type="journal article" date="2023" name="IMA Fungus">
        <title>Comparative genomic study of the Penicillium genus elucidates a diverse pangenome and 15 lateral gene transfer events.</title>
        <authorList>
            <person name="Petersen C."/>
            <person name="Sorensen T."/>
            <person name="Nielsen M.R."/>
            <person name="Sondergaard T.E."/>
            <person name="Sorensen J.L."/>
            <person name="Fitzpatrick D.A."/>
            <person name="Frisvad J.C."/>
            <person name="Nielsen K.L."/>
        </authorList>
    </citation>
    <scope>NUCLEOTIDE SEQUENCE</scope>
    <source>
        <strain evidence="10">IBT 22155</strain>
    </source>
</reference>
<evidence type="ECO:0000256" key="2">
    <source>
        <dbReference type="ARBA" id="ARBA00007878"/>
    </source>
</evidence>
<evidence type="ECO:0000256" key="8">
    <source>
        <dbReference type="ARBA" id="ARBA00046432"/>
    </source>
</evidence>
<evidence type="ECO:0000256" key="1">
    <source>
        <dbReference type="ARBA" id="ARBA00004514"/>
    </source>
</evidence>
<comment type="similarity">
    <text evidence="2">Belongs to the eIF-2B gamma/epsilon subunits family.</text>
</comment>
<dbReference type="SUPFAM" id="SSF53448">
    <property type="entry name" value="Nucleotide-diphospho-sugar transferases"/>
    <property type="match status" value="1"/>
</dbReference>
<evidence type="ECO:0000259" key="9">
    <source>
        <dbReference type="Pfam" id="PF25084"/>
    </source>
</evidence>
<dbReference type="InterPro" id="IPR011004">
    <property type="entry name" value="Trimer_LpxA-like_sf"/>
</dbReference>
<feature type="domain" description="EIF2B subunit epsilon/gamma LbH" evidence="9">
    <location>
        <begin position="447"/>
        <end position="532"/>
    </location>
</feature>
<name>A0A9W9GSU7_9EURO</name>
<dbReference type="GO" id="GO:0005085">
    <property type="term" value="F:guanyl-nucleotide exchange factor activity"/>
    <property type="evidence" value="ECO:0007669"/>
    <property type="project" value="TreeGrafter"/>
</dbReference>
<dbReference type="OrthoDB" id="10250549at2759"/>
<keyword evidence="5" id="KW-0648">Protein biosynthesis</keyword>
<dbReference type="GO" id="GO:0005829">
    <property type="term" value="C:cytosol"/>
    <property type="evidence" value="ECO:0007669"/>
    <property type="project" value="UniProtKB-SubCell"/>
</dbReference>
<proteinExistence type="inferred from homology"/>
<dbReference type="Proteomes" id="UP001149079">
    <property type="component" value="Unassembled WGS sequence"/>
</dbReference>
<dbReference type="GO" id="GO:0005851">
    <property type="term" value="C:eukaryotic translation initiation factor 2B complex"/>
    <property type="evidence" value="ECO:0007669"/>
    <property type="project" value="TreeGrafter"/>
</dbReference>
<dbReference type="EMBL" id="JAPQKL010000005">
    <property type="protein sequence ID" value="KAJ5129447.1"/>
    <property type="molecule type" value="Genomic_DNA"/>
</dbReference>
<organism evidence="10 11">
    <name type="scientific">Penicillium bovifimosum</name>
    <dbReference type="NCBI Taxonomy" id="126998"/>
    <lineage>
        <taxon>Eukaryota</taxon>
        <taxon>Fungi</taxon>
        <taxon>Dikarya</taxon>
        <taxon>Ascomycota</taxon>
        <taxon>Pezizomycotina</taxon>
        <taxon>Eurotiomycetes</taxon>
        <taxon>Eurotiomycetidae</taxon>
        <taxon>Eurotiales</taxon>
        <taxon>Aspergillaceae</taxon>
        <taxon>Penicillium</taxon>
    </lineage>
</organism>
<gene>
    <name evidence="10" type="ORF">N7515_005486</name>
</gene>
<keyword evidence="11" id="KW-1185">Reference proteome</keyword>
<sequence>MSDGASQGLQALILCGPGGSLSTFTSRPEEYPKALIPVANRPMIFYAIDLCRHSGIEDVTLITPPLCYPPLQQAMDTNPYLTLPCLPSVSIIAPKQLTMTTGTAELLRLPEVQRCIKNNFLLLPCDIICELSGESILEAWWTTQAASKVALGNPGPGAARNGILLNGSYFQPKKSERPKAEQESVPEEATDFVAIGPLELNDTRIVPSCEDPAKPRFNLSKLLMSVPMTTIKEKTAGTRRVLLRRSLVQYCGRVRVLTAFRDAHIYVFPYWVKDLLKDQAKLDSVSEDFIGNWAKSAWQAGLGDKMGLTKDFDPPGVLIPGTRQHGAFVDKVIDLQRMSSTKSYPKTEVTSFLAGLKSAETSFSSSPFSSQCSSPQSPQPRPPTALPQLLAYVHRGSTPLIRRIDNSAVLLSTSLLLAKLPSVEEVGPEKASSFAHAKKITHPDNIAPRSAVTEKDCLIDRNVIIEETAVVKESVIGAECHIGSSARIHRCVLMDGAVVESRAELTGCIIGHRAHIGHGSVLRNCEVQDALVIPTGTIARGEKLMVEVAMADEVDE</sequence>
<dbReference type="AlphaFoldDB" id="A0A9W9GSU7"/>
<dbReference type="Pfam" id="PF25084">
    <property type="entry name" value="LbH_EIF2B"/>
    <property type="match status" value="1"/>
</dbReference>
<dbReference type="InterPro" id="IPR056764">
    <property type="entry name" value="LbH_EIF2B3/5"/>
</dbReference>
<dbReference type="Gene3D" id="2.160.10.10">
    <property type="entry name" value="Hexapeptide repeat proteins"/>
    <property type="match status" value="1"/>
</dbReference>
<comment type="subunit">
    <text evidence="8">Component of the translation initiation factor 2B (eIF2B) complex which is a heterodecamer of two sets of five different subunits: alpha, beta, gamma, delta and epsilon. Subunits alpha, beta and delta comprise a regulatory subcomplex and subunits epsilon and gamma comprise a catalytic subcomplex. Within the complex, the hexameric regulatory complex resides at the center, with the two heterodimeric catalytic subcomplexes bound on opposite sides.</text>
</comment>
<dbReference type="GO" id="GO:0003743">
    <property type="term" value="F:translation initiation factor activity"/>
    <property type="evidence" value="ECO:0007669"/>
    <property type="project" value="UniProtKB-KW"/>
</dbReference>
<evidence type="ECO:0000256" key="6">
    <source>
        <dbReference type="ARBA" id="ARBA00044196"/>
    </source>
</evidence>
<evidence type="ECO:0000256" key="7">
    <source>
        <dbReference type="ARBA" id="ARBA00044229"/>
    </source>
</evidence>
<evidence type="ECO:0000256" key="4">
    <source>
        <dbReference type="ARBA" id="ARBA00022540"/>
    </source>
</evidence>